<evidence type="ECO:0008006" key="4">
    <source>
        <dbReference type="Google" id="ProtNLM"/>
    </source>
</evidence>
<keyword evidence="1" id="KW-0812">Transmembrane</keyword>
<keyword evidence="1" id="KW-1133">Transmembrane helix</keyword>
<protein>
    <recommendedName>
        <fullName evidence="4">DUF4064 domain-containing protein</fullName>
    </recommendedName>
</protein>
<sequence length="148" mass="15024">MSDSYHPQDPVDGPAPFVPADPLAPEAPAPSKQSGLGIASFIIGVASIAGVIVSIIIITSYIMNDLGLNGNMIEIDAAELGPQLMLGGLLMLGSVLLALLGLILGIVGACMRNRRKAFAIVGIVLNGLLVVLVGALFLIGILKGATAV</sequence>
<name>A0ABV5KQK2_9BACL</name>
<proteinExistence type="predicted"/>
<organism evidence="2 3">
    <name type="scientific">Paenibacillus aurantiacus</name>
    <dbReference type="NCBI Taxonomy" id="1936118"/>
    <lineage>
        <taxon>Bacteria</taxon>
        <taxon>Bacillati</taxon>
        <taxon>Bacillota</taxon>
        <taxon>Bacilli</taxon>
        <taxon>Bacillales</taxon>
        <taxon>Paenibacillaceae</taxon>
        <taxon>Paenibacillus</taxon>
    </lineage>
</organism>
<keyword evidence="1" id="KW-0472">Membrane</keyword>
<dbReference type="RefSeq" id="WP_377495798.1">
    <property type="nucleotide sequence ID" value="NZ_JBHMDO010000025.1"/>
</dbReference>
<gene>
    <name evidence="2" type="ORF">ACFFSY_16185</name>
</gene>
<dbReference type="Proteomes" id="UP001589747">
    <property type="component" value="Unassembled WGS sequence"/>
</dbReference>
<accession>A0ABV5KQK2</accession>
<evidence type="ECO:0000313" key="3">
    <source>
        <dbReference type="Proteomes" id="UP001589747"/>
    </source>
</evidence>
<feature type="transmembrane region" description="Helical" evidence="1">
    <location>
        <begin position="38"/>
        <end position="63"/>
    </location>
</feature>
<evidence type="ECO:0000256" key="1">
    <source>
        <dbReference type="SAM" id="Phobius"/>
    </source>
</evidence>
<feature type="transmembrane region" description="Helical" evidence="1">
    <location>
        <begin position="117"/>
        <end position="142"/>
    </location>
</feature>
<keyword evidence="3" id="KW-1185">Reference proteome</keyword>
<dbReference type="EMBL" id="JBHMDO010000025">
    <property type="protein sequence ID" value="MFB9327469.1"/>
    <property type="molecule type" value="Genomic_DNA"/>
</dbReference>
<feature type="transmembrane region" description="Helical" evidence="1">
    <location>
        <begin position="83"/>
        <end position="110"/>
    </location>
</feature>
<reference evidence="2 3" key="1">
    <citation type="submission" date="2024-09" db="EMBL/GenBank/DDBJ databases">
        <authorList>
            <person name="Sun Q."/>
            <person name="Mori K."/>
        </authorList>
    </citation>
    <scope>NUCLEOTIDE SEQUENCE [LARGE SCALE GENOMIC DNA]</scope>
    <source>
        <strain evidence="2 3">TISTR 2452</strain>
    </source>
</reference>
<evidence type="ECO:0000313" key="2">
    <source>
        <dbReference type="EMBL" id="MFB9327469.1"/>
    </source>
</evidence>
<comment type="caution">
    <text evidence="2">The sequence shown here is derived from an EMBL/GenBank/DDBJ whole genome shotgun (WGS) entry which is preliminary data.</text>
</comment>